<dbReference type="Proteomes" id="UP001472677">
    <property type="component" value="Unassembled WGS sequence"/>
</dbReference>
<sequence>MGMNMAPVRRGRGRKDPSSSGTKSDAQVNDGLPSMSNESAKNPRVAALHIKKEGFQIRVVGKEDGMIKSKGVEWIPNFSNDIDLLSKHLATGAKHVVSGGEESNAKVKIEERVGVVVHDGGGGFVNCRCKVAGKSDWMAITTFYADLNAVKRKNLWKALLEINPGDNVHWLVGDDFNTILSIEERYGGTLCSDHEELGDMAIAFFSKLFTLANSNGYGFDVRRKFPWLRVETLQALSCEVSDKEIKDAIFCMGFLKAPGVDGVHTVLYKKN</sequence>
<evidence type="ECO:0000313" key="2">
    <source>
        <dbReference type="EMBL" id="KAK8564892.1"/>
    </source>
</evidence>
<comment type="caution">
    <text evidence="2">The sequence shown here is derived from an EMBL/GenBank/DDBJ whole genome shotgun (WGS) entry which is preliminary data.</text>
</comment>
<gene>
    <name evidence="2" type="ORF">V6N12_058472</name>
</gene>
<dbReference type="EMBL" id="JBBPBM010000010">
    <property type="protein sequence ID" value="KAK8564892.1"/>
    <property type="molecule type" value="Genomic_DNA"/>
</dbReference>
<evidence type="ECO:0000256" key="1">
    <source>
        <dbReference type="SAM" id="MobiDB-lite"/>
    </source>
</evidence>
<keyword evidence="3" id="KW-1185">Reference proteome</keyword>
<proteinExistence type="predicted"/>
<feature type="compositionally biased region" description="Polar residues" evidence="1">
    <location>
        <begin position="18"/>
        <end position="27"/>
    </location>
</feature>
<evidence type="ECO:0000313" key="3">
    <source>
        <dbReference type="Proteomes" id="UP001472677"/>
    </source>
</evidence>
<name>A0ABR2ES93_9ROSI</name>
<protein>
    <submittedName>
        <fullName evidence="2">Uncharacterized protein</fullName>
    </submittedName>
</protein>
<feature type="region of interest" description="Disordered" evidence="1">
    <location>
        <begin position="1"/>
        <end position="43"/>
    </location>
</feature>
<accession>A0ABR2ES93</accession>
<reference evidence="2 3" key="1">
    <citation type="journal article" date="2024" name="G3 (Bethesda)">
        <title>Genome assembly of Hibiscus sabdariffa L. provides insights into metabolisms of medicinal natural products.</title>
        <authorList>
            <person name="Kim T."/>
        </authorList>
    </citation>
    <scope>NUCLEOTIDE SEQUENCE [LARGE SCALE GENOMIC DNA]</scope>
    <source>
        <strain evidence="2">TK-2024</strain>
        <tissue evidence="2">Old leaves</tissue>
    </source>
</reference>
<organism evidence="2 3">
    <name type="scientific">Hibiscus sabdariffa</name>
    <name type="common">roselle</name>
    <dbReference type="NCBI Taxonomy" id="183260"/>
    <lineage>
        <taxon>Eukaryota</taxon>
        <taxon>Viridiplantae</taxon>
        <taxon>Streptophyta</taxon>
        <taxon>Embryophyta</taxon>
        <taxon>Tracheophyta</taxon>
        <taxon>Spermatophyta</taxon>
        <taxon>Magnoliopsida</taxon>
        <taxon>eudicotyledons</taxon>
        <taxon>Gunneridae</taxon>
        <taxon>Pentapetalae</taxon>
        <taxon>rosids</taxon>
        <taxon>malvids</taxon>
        <taxon>Malvales</taxon>
        <taxon>Malvaceae</taxon>
        <taxon>Malvoideae</taxon>
        <taxon>Hibiscus</taxon>
    </lineage>
</organism>